<dbReference type="InterPro" id="IPR037171">
    <property type="entry name" value="NagB/RpiA_transferase-like"/>
</dbReference>
<dbReference type="InterPro" id="IPR038460">
    <property type="entry name" value="AcetylCoA_hyd_C_sf"/>
</dbReference>
<feature type="domain" description="Acetyl-CoA hydrolase/transferase N-terminal" evidence="4">
    <location>
        <begin position="9"/>
        <end position="153"/>
    </location>
</feature>
<gene>
    <name evidence="6" type="ORF">JGUZn3_00860</name>
</gene>
<dbReference type="Proteomes" id="UP000516349">
    <property type="component" value="Chromosome"/>
</dbReference>
<dbReference type="KEGG" id="ebla:JGUZn3_00860"/>
<dbReference type="RefSeq" id="WP_203413843.1">
    <property type="nucleotide sequence ID" value="NZ_CP060244.1"/>
</dbReference>
<dbReference type="AlphaFoldDB" id="A0A7H1NNJ3"/>
<comment type="similarity">
    <text evidence="1">Belongs to the acetyl-CoA hydrolase/transferase family.</text>
</comment>
<feature type="binding site" evidence="3">
    <location>
        <position position="388"/>
    </location>
    <ligand>
        <name>CoA</name>
        <dbReference type="ChEBI" id="CHEBI:57287"/>
    </ligand>
</feature>
<dbReference type="EMBL" id="CP060244">
    <property type="protein sequence ID" value="QNT77353.1"/>
    <property type="molecule type" value="Genomic_DNA"/>
</dbReference>
<accession>A0A7H1NNJ3</accession>
<dbReference type="NCBIfam" id="TIGR03458">
    <property type="entry name" value="YgfH_subfam"/>
    <property type="match status" value="1"/>
</dbReference>
<dbReference type="EC" id="2.8.3.18" evidence="6"/>
<dbReference type="Gene3D" id="3.40.1080.10">
    <property type="entry name" value="Glutaconate Coenzyme A-transferase"/>
    <property type="match status" value="1"/>
</dbReference>
<proteinExistence type="inferred from homology"/>
<dbReference type="FunFam" id="3.40.1080.20:FF:000001">
    <property type="entry name" value="Acetyl-CoA hydrolase Ach1"/>
    <property type="match status" value="1"/>
</dbReference>
<dbReference type="PANTHER" id="PTHR43609">
    <property type="entry name" value="ACETYL-COA HYDROLASE"/>
    <property type="match status" value="1"/>
</dbReference>
<dbReference type="GO" id="GO:0003986">
    <property type="term" value="F:acetyl-CoA hydrolase activity"/>
    <property type="evidence" value="ECO:0007669"/>
    <property type="project" value="TreeGrafter"/>
</dbReference>
<evidence type="ECO:0000259" key="5">
    <source>
        <dbReference type="Pfam" id="PF13336"/>
    </source>
</evidence>
<evidence type="ECO:0000256" key="1">
    <source>
        <dbReference type="ARBA" id="ARBA00009632"/>
    </source>
</evidence>
<protein>
    <submittedName>
        <fullName evidence="6">Succinyl-CoA:acetate CoA-transferase</fullName>
        <ecNumber evidence="6">2.8.3.18</ecNumber>
    </submittedName>
</protein>
<reference evidence="6 7" key="1">
    <citation type="submission" date="2020-08" db="EMBL/GenBank/DDBJ databases">
        <title>Complete genome sequence of Entomobacter blattae G55GP.</title>
        <authorList>
            <person name="Poehlein A."/>
            <person name="Guzman J."/>
            <person name="Daniel R."/>
            <person name="Vilcinskas A."/>
        </authorList>
    </citation>
    <scope>NUCLEOTIDE SEQUENCE [LARGE SCALE GENOMIC DNA]</scope>
    <source>
        <strain evidence="6 7">G55GP</strain>
    </source>
</reference>
<evidence type="ECO:0000313" key="6">
    <source>
        <dbReference type="EMBL" id="QNT77353.1"/>
    </source>
</evidence>
<evidence type="ECO:0000256" key="3">
    <source>
        <dbReference type="PIRSR" id="PIRSR617821-2"/>
    </source>
</evidence>
<dbReference type="GO" id="GO:0006083">
    <property type="term" value="P:acetate metabolic process"/>
    <property type="evidence" value="ECO:0007669"/>
    <property type="project" value="InterPro"/>
</dbReference>
<dbReference type="InterPro" id="IPR017821">
    <property type="entry name" value="Succinate_CoA_transferase"/>
</dbReference>
<dbReference type="SUPFAM" id="SSF100950">
    <property type="entry name" value="NagB/RpiA/CoA transferase-like"/>
    <property type="match status" value="2"/>
</dbReference>
<keyword evidence="7" id="KW-1185">Reference proteome</keyword>
<feature type="domain" description="Acetyl-CoA hydrolase/transferase C-terminal" evidence="5">
    <location>
        <begin position="336"/>
        <end position="469"/>
    </location>
</feature>
<evidence type="ECO:0000313" key="7">
    <source>
        <dbReference type="Proteomes" id="UP000516349"/>
    </source>
</evidence>
<feature type="binding site" evidence="3">
    <location>
        <position position="408"/>
    </location>
    <ligand>
        <name>CoA</name>
        <dbReference type="ChEBI" id="CHEBI:57287"/>
    </ligand>
</feature>
<feature type="active site" description="5-glutamyl coenzyme A thioester intermediate" evidence="2">
    <location>
        <position position="294"/>
    </location>
</feature>
<dbReference type="Pfam" id="PF13336">
    <property type="entry name" value="AcetylCoA_hyd_C"/>
    <property type="match status" value="1"/>
</dbReference>
<dbReference type="InterPro" id="IPR046433">
    <property type="entry name" value="ActCoA_hydro"/>
</dbReference>
<dbReference type="GO" id="GO:0006084">
    <property type="term" value="P:acetyl-CoA metabolic process"/>
    <property type="evidence" value="ECO:0007669"/>
    <property type="project" value="InterPro"/>
</dbReference>
<feature type="binding site" evidence="3">
    <location>
        <position position="384"/>
    </location>
    <ligand>
        <name>CoA</name>
        <dbReference type="ChEBI" id="CHEBI:57287"/>
    </ligand>
</feature>
<organism evidence="6 7">
    <name type="scientific">Entomobacter blattae</name>
    <dbReference type="NCBI Taxonomy" id="2762277"/>
    <lineage>
        <taxon>Bacteria</taxon>
        <taxon>Pseudomonadati</taxon>
        <taxon>Pseudomonadota</taxon>
        <taxon>Alphaproteobacteria</taxon>
        <taxon>Acetobacterales</taxon>
        <taxon>Acetobacteraceae</taxon>
        <taxon>Entomobacter</taxon>
    </lineage>
</organism>
<sequence>MEGIKRVGYKPFQAKICSAEEAALHIQHNDLVGMSGFTGSGYPKDIPQALAQNAQRLHTEGRPFSIRLVTGASTGPELDGSLAQAQAVSFRSPYNSEKAMRALINAGQVAYVDGHLSRTGDSVDAAIWGEMDVAVIEVSAITEDGALIPSSSVGNNQTWLDNAKTVLLEVNSWQSADFLGFHDIYRHEGQGAFQPIPLTEVNGRVGKNTFWVDPQKVKGVVLTHTPDRNADFSAPDDAAEKIAGYLLDFYSHEVKKGRLPPSLFPLQSGVGNIANAVLAGLKKGPFRNLQGFTEVIQDGMLELLDEGVMEKVSATAFSLSPAQAAAFNTHAQRYQGRVILRPQAISNHAELIRRFHIIAMNGLLEADIYGNVNSTHVMGSAIQNGIGGSGDFARNALLSVFMTPSIAKGGKISTIVPAVPHVDHIAQDVHVVVTEQGLADLRGLSPVQRAQKIIAICAHPLYRPMLEEYFQHAQKQSFSFHKPVLLPQAFSWHQRFIETGSMLVSS</sequence>
<dbReference type="Gene3D" id="3.30.750.70">
    <property type="entry name" value="4-hydroxybutyrate coenzyme like domains"/>
    <property type="match status" value="1"/>
</dbReference>
<dbReference type="GO" id="GO:0008775">
    <property type="term" value="F:acetate CoA-transferase activity"/>
    <property type="evidence" value="ECO:0007669"/>
    <property type="project" value="InterPro"/>
</dbReference>
<dbReference type="InterPro" id="IPR026888">
    <property type="entry name" value="AcetylCoA_hyd_C"/>
</dbReference>
<dbReference type="InterPro" id="IPR003702">
    <property type="entry name" value="ActCoA_hydro_N"/>
</dbReference>
<keyword evidence="6" id="KW-0808">Transferase</keyword>
<evidence type="ECO:0000256" key="2">
    <source>
        <dbReference type="PIRSR" id="PIRSR617821-1"/>
    </source>
</evidence>
<name>A0A7H1NNJ3_9PROT</name>
<dbReference type="PANTHER" id="PTHR43609:SF1">
    <property type="entry name" value="ACETYL-COA HYDROLASE"/>
    <property type="match status" value="1"/>
</dbReference>
<dbReference type="Pfam" id="PF02550">
    <property type="entry name" value="AcetylCoA_hydro"/>
    <property type="match status" value="1"/>
</dbReference>
<evidence type="ECO:0000259" key="4">
    <source>
        <dbReference type="Pfam" id="PF02550"/>
    </source>
</evidence>
<dbReference type="Gene3D" id="3.40.1080.20">
    <property type="entry name" value="Acetyl-CoA hydrolase/transferase C-terminal domain"/>
    <property type="match status" value="1"/>
</dbReference>